<dbReference type="HOGENOM" id="CLU_161442_0_0_6"/>
<feature type="signal peptide" evidence="1">
    <location>
        <begin position="1"/>
        <end position="30"/>
    </location>
</feature>
<proteinExistence type="predicted"/>
<evidence type="ECO:0000256" key="1">
    <source>
        <dbReference type="SAM" id="SignalP"/>
    </source>
</evidence>
<keyword evidence="3" id="KW-1185">Reference proteome</keyword>
<protein>
    <recommendedName>
        <fullName evidence="4">DUF3221 domain-containing protein</fullName>
    </recommendedName>
</protein>
<dbReference type="STRING" id="349521.HCH_03724"/>
<dbReference type="KEGG" id="hch:HCH_03724"/>
<dbReference type="Proteomes" id="UP000000238">
    <property type="component" value="Chromosome"/>
</dbReference>
<evidence type="ECO:0000313" key="2">
    <source>
        <dbReference type="EMBL" id="ABC30459.1"/>
    </source>
</evidence>
<sequence length="125" mass="14210">MYRYRRMKIKSQLMLAMCSLLIGCSSNQTKEPTEVVFTFGETAITAPINENSAFASTKETDKEKVQLSGKIQKQDADYIVEVEFISETKESKARHSYNSTVLVKADEPLVIGHLEDDEFIINLKR</sequence>
<name>Q2SFW5_HAHCH</name>
<dbReference type="AlphaFoldDB" id="Q2SFW5"/>
<feature type="chain" id="PRO_5004215519" description="DUF3221 domain-containing protein" evidence="1">
    <location>
        <begin position="31"/>
        <end position="125"/>
    </location>
</feature>
<reference evidence="2 3" key="1">
    <citation type="journal article" date="2005" name="Nucleic Acids Res.">
        <title>Genomic blueprint of Hahella chejuensis, a marine microbe producing an algicidal agent.</title>
        <authorList>
            <person name="Jeong H."/>
            <person name="Yim J.H."/>
            <person name="Lee C."/>
            <person name="Choi S.-H."/>
            <person name="Park Y.K."/>
            <person name="Yoon S.H."/>
            <person name="Hur C.-G."/>
            <person name="Kang H.-Y."/>
            <person name="Kim D."/>
            <person name="Lee H.H."/>
            <person name="Park K.H."/>
            <person name="Park S.-H."/>
            <person name="Park H.-S."/>
            <person name="Lee H.K."/>
            <person name="Oh T.K."/>
            <person name="Kim J.F."/>
        </authorList>
    </citation>
    <scope>NUCLEOTIDE SEQUENCE [LARGE SCALE GENOMIC DNA]</scope>
    <source>
        <strain evidence="2 3">KCTC 2396</strain>
    </source>
</reference>
<accession>Q2SFW5</accession>
<organism evidence="2 3">
    <name type="scientific">Hahella chejuensis (strain KCTC 2396)</name>
    <dbReference type="NCBI Taxonomy" id="349521"/>
    <lineage>
        <taxon>Bacteria</taxon>
        <taxon>Pseudomonadati</taxon>
        <taxon>Pseudomonadota</taxon>
        <taxon>Gammaproteobacteria</taxon>
        <taxon>Oceanospirillales</taxon>
        <taxon>Hahellaceae</taxon>
        <taxon>Hahella</taxon>
    </lineage>
</organism>
<dbReference type="PROSITE" id="PS51257">
    <property type="entry name" value="PROKAR_LIPOPROTEIN"/>
    <property type="match status" value="1"/>
</dbReference>
<dbReference type="EMBL" id="CP000155">
    <property type="protein sequence ID" value="ABC30459.1"/>
    <property type="molecule type" value="Genomic_DNA"/>
</dbReference>
<keyword evidence="1" id="KW-0732">Signal</keyword>
<evidence type="ECO:0008006" key="4">
    <source>
        <dbReference type="Google" id="ProtNLM"/>
    </source>
</evidence>
<evidence type="ECO:0000313" key="3">
    <source>
        <dbReference type="Proteomes" id="UP000000238"/>
    </source>
</evidence>
<gene>
    <name evidence="2" type="ordered locus">HCH_03724</name>
</gene>